<evidence type="ECO:0000313" key="1">
    <source>
        <dbReference type="EMBL" id="CDX18434.1"/>
    </source>
</evidence>
<dbReference type="Proteomes" id="UP000045285">
    <property type="component" value="Unassembled WGS sequence"/>
</dbReference>
<evidence type="ECO:0000313" key="2">
    <source>
        <dbReference type="Proteomes" id="UP000045285"/>
    </source>
</evidence>
<protein>
    <submittedName>
        <fullName evidence="1">Uncharacterized protein</fullName>
    </submittedName>
</protein>
<proteinExistence type="predicted"/>
<name>A0A090DPI3_MESPL</name>
<accession>A0A090DPI3</accession>
<dbReference type="EMBL" id="CCMZ01000020">
    <property type="protein sequence ID" value="CDX18434.1"/>
    <property type="molecule type" value="Genomic_DNA"/>
</dbReference>
<keyword evidence="2" id="KW-1185">Reference proteome</keyword>
<gene>
    <name evidence="1" type="ORF">MPL3356_270105</name>
</gene>
<dbReference type="AlphaFoldDB" id="A0A090DPI3"/>
<organism evidence="1 2">
    <name type="scientific">Mesorhizobium plurifarium</name>
    <dbReference type="NCBI Taxonomy" id="69974"/>
    <lineage>
        <taxon>Bacteria</taxon>
        <taxon>Pseudomonadati</taxon>
        <taxon>Pseudomonadota</taxon>
        <taxon>Alphaproteobacteria</taxon>
        <taxon>Hyphomicrobiales</taxon>
        <taxon>Phyllobacteriaceae</taxon>
        <taxon>Mesorhizobium</taxon>
    </lineage>
</organism>
<sequence length="62" mass="6830">MARPLRLALDAADAADALRGVLGDGRADFVFLPVNNATVARRPPTGRSWFGDLRRRQPLAYH</sequence>
<reference evidence="2" key="1">
    <citation type="submission" date="2014-08" db="EMBL/GenBank/DDBJ databases">
        <authorList>
            <person name="Moulin L."/>
        </authorList>
    </citation>
    <scope>NUCLEOTIDE SEQUENCE [LARGE SCALE GENOMIC DNA]</scope>
</reference>